<sequence length="230" mass="25796">MKGVTRMTQVLVILCGITLVYALPATTIPPEGAPCKTQSDCPYGECCVHNPLSHPGSRKRFLFEQYSQHDHGFCRRARKETETCWPLGHDPSNSELFEFFCPCESGLECRGLEVHESATQIIHERPQCQNPENSLTDTVTYSGQTCMSDADCSEDMCCVFHPDTRRQEDQGYCRAWRQRNETCTPFLGTVRHTFECPCKQGLQCRGTQVQNIGGQINAHVNPVCQTPTSG</sequence>
<dbReference type="PANTHER" id="PTHR10041:SF5">
    <property type="entry name" value="LEUCINE-RICH COLIPASE-LIKE PROTEIN 1"/>
    <property type="match status" value="1"/>
</dbReference>
<organism evidence="2 3">
    <name type="scientific">Dreissena polymorpha</name>
    <name type="common">Zebra mussel</name>
    <name type="synonym">Mytilus polymorpha</name>
    <dbReference type="NCBI Taxonomy" id="45954"/>
    <lineage>
        <taxon>Eukaryota</taxon>
        <taxon>Metazoa</taxon>
        <taxon>Spiralia</taxon>
        <taxon>Lophotrochozoa</taxon>
        <taxon>Mollusca</taxon>
        <taxon>Bivalvia</taxon>
        <taxon>Autobranchia</taxon>
        <taxon>Heteroconchia</taxon>
        <taxon>Euheterodonta</taxon>
        <taxon>Imparidentia</taxon>
        <taxon>Neoheterodontei</taxon>
        <taxon>Myida</taxon>
        <taxon>Dreissenoidea</taxon>
        <taxon>Dreissenidae</taxon>
        <taxon>Dreissena</taxon>
    </lineage>
</organism>
<dbReference type="GO" id="GO:0007586">
    <property type="term" value="P:digestion"/>
    <property type="evidence" value="ECO:0007669"/>
    <property type="project" value="InterPro"/>
</dbReference>
<reference evidence="2" key="2">
    <citation type="submission" date="2020-11" db="EMBL/GenBank/DDBJ databases">
        <authorList>
            <person name="McCartney M.A."/>
            <person name="Auch B."/>
            <person name="Kono T."/>
            <person name="Mallez S."/>
            <person name="Becker A."/>
            <person name="Gohl D.M."/>
            <person name="Silverstein K.A.T."/>
            <person name="Koren S."/>
            <person name="Bechman K.B."/>
            <person name="Herman A."/>
            <person name="Abrahante J.E."/>
            <person name="Garbe J."/>
        </authorList>
    </citation>
    <scope>NUCLEOTIDE SEQUENCE</scope>
    <source>
        <strain evidence="2">Duluth1</strain>
        <tissue evidence="2">Whole animal</tissue>
    </source>
</reference>
<feature type="signal peptide" evidence="1">
    <location>
        <begin position="1"/>
        <end position="22"/>
    </location>
</feature>
<proteinExistence type="predicted"/>
<dbReference type="InterPro" id="IPR001981">
    <property type="entry name" value="Colipase"/>
</dbReference>
<dbReference type="Proteomes" id="UP000828390">
    <property type="component" value="Unassembled WGS sequence"/>
</dbReference>
<dbReference type="EMBL" id="JAIWYP010000005">
    <property type="protein sequence ID" value="KAH3819333.1"/>
    <property type="molecule type" value="Genomic_DNA"/>
</dbReference>
<dbReference type="GO" id="GO:0008047">
    <property type="term" value="F:enzyme activator activity"/>
    <property type="evidence" value="ECO:0007669"/>
    <property type="project" value="InterPro"/>
</dbReference>
<dbReference type="GO" id="GO:0016042">
    <property type="term" value="P:lipid catabolic process"/>
    <property type="evidence" value="ECO:0007669"/>
    <property type="project" value="InterPro"/>
</dbReference>
<dbReference type="PANTHER" id="PTHR10041">
    <property type="entry name" value="COLIPASE"/>
    <property type="match status" value="1"/>
</dbReference>
<name>A0A9D4JSS0_DREPO</name>
<dbReference type="GO" id="GO:0005576">
    <property type="term" value="C:extracellular region"/>
    <property type="evidence" value="ECO:0007669"/>
    <property type="project" value="InterPro"/>
</dbReference>
<accession>A0A9D4JSS0</accession>
<evidence type="ECO:0000313" key="3">
    <source>
        <dbReference type="Proteomes" id="UP000828390"/>
    </source>
</evidence>
<evidence type="ECO:0000313" key="2">
    <source>
        <dbReference type="EMBL" id="KAH3819333.1"/>
    </source>
</evidence>
<gene>
    <name evidence="2" type="ORF">DPMN_121066</name>
</gene>
<dbReference type="AlphaFoldDB" id="A0A9D4JSS0"/>
<keyword evidence="3" id="KW-1185">Reference proteome</keyword>
<dbReference type="OrthoDB" id="6075623at2759"/>
<dbReference type="Gene3D" id="2.10.80.10">
    <property type="entry name" value="Lipase, subunit A"/>
    <property type="match status" value="2"/>
</dbReference>
<comment type="caution">
    <text evidence="2">The sequence shown here is derived from an EMBL/GenBank/DDBJ whole genome shotgun (WGS) entry which is preliminary data.</text>
</comment>
<reference evidence="2" key="1">
    <citation type="journal article" date="2019" name="bioRxiv">
        <title>The Genome of the Zebra Mussel, Dreissena polymorpha: A Resource for Invasive Species Research.</title>
        <authorList>
            <person name="McCartney M.A."/>
            <person name="Auch B."/>
            <person name="Kono T."/>
            <person name="Mallez S."/>
            <person name="Zhang Y."/>
            <person name="Obille A."/>
            <person name="Becker A."/>
            <person name="Abrahante J.E."/>
            <person name="Garbe J."/>
            <person name="Badalamenti J.P."/>
            <person name="Herman A."/>
            <person name="Mangelson H."/>
            <person name="Liachko I."/>
            <person name="Sullivan S."/>
            <person name="Sone E.D."/>
            <person name="Koren S."/>
            <person name="Silverstein K.A.T."/>
            <person name="Beckman K.B."/>
            <person name="Gohl D.M."/>
        </authorList>
    </citation>
    <scope>NUCLEOTIDE SEQUENCE</scope>
    <source>
        <strain evidence="2">Duluth1</strain>
        <tissue evidence="2">Whole animal</tissue>
    </source>
</reference>
<protein>
    <submittedName>
        <fullName evidence="2">Uncharacterized protein</fullName>
    </submittedName>
</protein>
<feature type="chain" id="PRO_5039391571" evidence="1">
    <location>
        <begin position="23"/>
        <end position="230"/>
    </location>
</feature>
<evidence type="ECO:0000256" key="1">
    <source>
        <dbReference type="SAM" id="SignalP"/>
    </source>
</evidence>
<keyword evidence="1" id="KW-0732">Signal</keyword>